<dbReference type="Proteomes" id="UP001162483">
    <property type="component" value="Unassembled WGS sequence"/>
</dbReference>
<proteinExistence type="predicted"/>
<organism evidence="1 2">
    <name type="scientific">Staurois parvus</name>
    <dbReference type="NCBI Taxonomy" id="386267"/>
    <lineage>
        <taxon>Eukaryota</taxon>
        <taxon>Metazoa</taxon>
        <taxon>Chordata</taxon>
        <taxon>Craniata</taxon>
        <taxon>Vertebrata</taxon>
        <taxon>Euteleostomi</taxon>
        <taxon>Amphibia</taxon>
        <taxon>Batrachia</taxon>
        <taxon>Anura</taxon>
        <taxon>Neobatrachia</taxon>
        <taxon>Ranoidea</taxon>
        <taxon>Ranidae</taxon>
        <taxon>Staurois</taxon>
    </lineage>
</organism>
<protein>
    <submittedName>
        <fullName evidence="1">Uncharacterized protein</fullName>
    </submittedName>
</protein>
<name>A0ABN9FCV5_9NEOB</name>
<keyword evidence="2" id="KW-1185">Reference proteome</keyword>
<evidence type="ECO:0000313" key="2">
    <source>
        <dbReference type="Proteomes" id="UP001162483"/>
    </source>
</evidence>
<comment type="caution">
    <text evidence="1">The sequence shown here is derived from an EMBL/GenBank/DDBJ whole genome shotgun (WGS) entry which is preliminary data.</text>
</comment>
<gene>
    <name evidence="1" type="ORF">SPARVUS_LOCUS11797547</name>
</gene>
<sequence length="54" mass="6358">MSKTLILFRERKIAARNADESRGTKQHIRRYLMLVGETFVLFRVTSVYKADQGR</sequence>
<reference evidence="1" key="1">
    <citation type="submission" date="2023-05" db="EMBL/GenBank/DDBJ databases">
        <authorList>
            <person name="Stuckert A."/>
        </authorList>
    </citation>
    <scope>NUCLEOTIDE SEQUENCE</scope>
</reference>
<evidence type="ECO:0000313" key="1">
    <source>
        <dbReference type="EMBL" id="CAI9594807.1"/>
    </source>
</evidence>
<dbReference type="EMBL" id="CATNWA010016711">
    <property type="protein sequence ID" value="CAI9594807.1"/>
    <property type="molecule type" value="Genomic_DNA"/>
</dbReference>
<accession>A0ABN9FCV5</accession>